<proteinExistence type="predicted"/>
<dbReference type="PROSITE" id="PS51372">
    <property type="entry name" value="PRD_2"/>
    <property type="match status" value="2"/>
</dbReference>
<dbReference type="KEGG" id="ttm:Tthe_1737"/>
<dbReference type="AlphaFoldDB" id="D9TQK0"/>
<dbReference type="Proteomes" id="UP000001626">
    <property type="component" value="Chromosome"/>
</dbReference>
<organism evidence="8 9">
    <name type="scientific">Thermoanaerobacterium thermosaccharolyticum (strain ATCC 7956 / DSM 571 / NCIMB 9385 / NCA 3814 / NCTC 13789 / WDCM 00135 / 2032)</name>
    <name type="common">Clostridium thermosaccharolyticum</name>
    <dbReference type="NCBI Taxonomy" id="580327"/>
    <lineage>
        <taxon>Bacteria</taxon>
        <taxon>Bacillati</taxon>
        <taxon>Bacillota</taxon>
        <taxon>Clostridia</taxon>
        <taxon>Thermoanaerobacterales</taxon>
        <taxon>Thermoanaerobacteraceae</taxon>
        <taxon>Thermoanaerobacterium</taxon>
    </lineage>
</organism>
<dbReference type="SMART" id="SM00382">
    <property type="entry name" value="AAA"/>
    <property type="match status" value="1"/>
</dbReference>
<keyword evidence="1" id="KW-0808">Transferase</keyword>
<accession>D9TQK0</accession>
<evidence type="ECO:0000259" key="5">
    <source>
        <dbReference type="PROSITE" id="PS50045"/>
    </source>
</evidence>
<protein>
    <submittedName>
        <fullName evidence="8">PTS system transcriptional activator</fullName>
    </submittedName>
</protein>
<dbReference type="eggNOG" id="COG3933">
    <property type="taxonomic scope" value="Bacteria"/>
</dbReference>
<dbReference type="eggNOG" id="COG1221">
    <property type="taxonomic scope" value="Bacteria"/>
</dbReference>
<dbReference type="GO" id="GO:0016301">
    <property type="term" value="F:kinase activity"/>
    <property type="evidence" value="ECO:0007669"/>
    <property type="project" value="UniProtKB-KW"/>
</dbReference>
<keyword evidence="2" id="KW-0547">Nucleotide-binding</keyword>
<keyword evidence="4" id="KW-0067">ATP-binding</keyword>
<dbReference type="PANTHER" id="PTHR32071:SF38">
    <property type="entry name" value="PSP OPERON TRANSCRIPTIONAL ACTIVATOR"/>
    <property type="match status" value="1"/>
</dbReference>
<dbReference type="GO" id="GO:0005524">
    <property type="term" value="F:ATP binding"/>
    <property type="evidence" value="ECO:0007669"/>
    <property type="project" value="UniProtKB-KW"/>
</dbReference>
<dbReference type="SUPFAM" id="SSF52540">
    <property type="entry name" value="P-loop containing nucleoside triphosphate hydrolases"/>
    <property type="match status" value="1"/>
</dbReference>
<dbReference type="GO" id="GO:0009401">
    <property type="term" value="P:phosphoenolpyruvate-dependent sugar phosphotransferase system"/>
    <property type="evidence" value="ECO:0007669"/>
    <property type="project" value="InterPro"/>
</dbReference>
<dbReference type="InterPro" id="IPR036634">
    <property type="entry name" value="PRD_sf"/>
</dbReference>
<keyword evidence="3" id="KW-0418">Kinase</keyword>
<evidence type="ECO:0000259" key="6">
    <source>
        <dbReference type="PROSITE" id="PS51096"/>
    </source>
</evidence>
<dbReference type="Gene3D" id="3.40.50.300">
    <property type="entry name" value="P-loop containing nucleotide triphosphate hydrolases"/>
    <property type="match status" value="1"/>
</dbReference>
<dbReference type="CDD" id="cd00006">
    <property type="entry name" value="PTS_IIA_man"/>
    <property type="match status" value="1"/>
</dbReference>
<sequence length="886" mass="101130">MNKNDEYKINNIKLKRKEKVYKKLKELMESLKFDDIDDIGFSAEYIGSLLNLDRINTSRELNKLLNEGKTIKIKGRPVLYLDRIYLKERFYLNLPKSTFESKDEFIAIIKENDLNKKDAVSKNNVNNNIEKDDTSQINSIFLDSVLDNIIGANDSLKDQISKAKAAILYPPNGLHTLIIGSTGVGKSTFAEAMYRYAIQVGALKEDSPFVIFNCADYAENPQLLMSQLFGHVRGAFTGADKEKRGLIDEANGGIMFLDEVHRLPPEGQEMLFTLMDKGIYRRMGESESTKKSKVLIIAATTENPQSALLHTFLRRIPVMIQLPNLENRTSKERLLFIYQFFYEESKRVKMPIRVTKEVIKALMLYECRGNIGQLKSDIQLICARAFLERMISNNNIIDVKLSLLSQNIQEGLFKIRDKRDDLIISEIDNCREIIFDESSIDYLDKLNMEFSTANFEKGHDFYEIIINNWKKYNDEKLSPNEIREKIGNQIKEYFDKYVYPAEPEINAVNQDVLLKFVSPNILKAVEYSLDCIKDKFKGLISQKVIYIVTLHVKALLERIKMGTVISHPDRESIAKEYKLEYEAAKEFKLKLEEKLSIEIPEDEIAFLAMFLHALKLGKMYESIGILIIAHGNYAASTMASVANTLLGVDHAKAIDMPLEEKVDSTLDKAMDIVKQIDRGKGVLILVDMGSLTTFSEIITEKTGIPTKTIDMVSTPIVIEATRKALMPDMDLDRLVDELIGITSLQVNVKTPNVNAAKIEDSKSIFRRNLIGILEKTLTFLNPSKAYEILENVLKDILSEVNADVDDEILIKFLFHCSCMIERVIKGESLPYINLNQIKSSQNKMFNMIKKHFEIVEEVFGITIPDTELAYIIEMIDTNFGTLRLSI</sequence>
<dbReference type="SUPFAM" id="SSF63520">
    <property type="entry name" value="PTS-regulatory domain, PRD"/>
    <property type="match status" value="2"/>
</dbReference>
<feature type="domain" description="Sigma-54 factor interaction" evidence="5">
    <location>
        <begin position="149"/>
        <end position="383"/>
    </location>
</feature>
<evidence type="ECO:0000256" key="1">
    <source>
        <dbReference type="ARBA" id="ARBA00022679"/>
    </source>
</evidence>
<feature type="domain" description="PRD" evidence="7">
    <location>
        <begin position="780"/>
        <end position="885"/>
    </location>
</feature>
<gene>
    <name evidence="8" type="ordered locus">Tthe_1737</name>
</gene>
<dbReference type="Pfam" id="PF00158">
    <property type="entry name" value="Sigma54_activat"/>
    <property type="match status" value="1"/>
</dbReference>
<dbReference type="HOGENOM" id="CLU_014204_1_1_9"/>
<dbReference type="InterPro" id="IPR025943">
    <property type="entry name" value="Sigma_54_int_dom_ATP-bd_2"/>
</dbReference>
<dbReference type="InterPro" id="IPR002078">
    <property type="entry name" value="Sigma_54_int"/>
</dbReference>
<dbReference type="Pfam" id="PF00874">
    <property type="entry name" value="PRD"/>
    <property type="match status" value="2"/>
</dbReference>
<dbReference type="InterPro" id="IPR033887">
    <property type="entry name" value="PTS_IIA_man"/>
</dbReference>
<dbReference type="PROSITE" id="PS51096">
    <property type="entry name" value="PTS_EIIA_TYPE_4"/>
    <property type="match status" value="1"/>
</dbReference>
<dbReference type="Gene3D" id="1.10.1790.10">
    <property type="entry name" value="PRD domain"/>
    <property type="match status" value="2"/>
</dbReference>
<dbReference type="InterPro" id="IPR027417">
    <property type="entry name" value="P-loop_NTPase"/>
</dbReference>
<dbReference type="SUPFAM" id="SSF53062">
    <property type="entry name" value="PTS system fructose IIA component-like"/>
    <property type="match status" value="1"/>
</dbReference>
<feature type="domain" description="PRD" evidence="7">
    <location>
        <begin position="516"/>
        <end position="621"/>
    </location>
</feature>
<dbReference type="PROSITE" id="PS00676">
    <property type="entry name" value="SIGMA54_INTERACT_2"/>
    <property type="match status" value="1"/>
</dbReference>
<evidence type="ECO:0000259" key="7">
    <source>
        <dbReference type="PROSITE" id="PS51372"/>
    </source>
</evidence>
<evidence type="ECO:0000256" key="4">
    <source>
        <dbReference type="ARBA" id="ARBA00022840"/>
    </source>
</evidence>
<dbReference type="PANTHER" id="PTHR32071">
    <property type="entry name" value="TRANSCRIPTIONAL REGULATORY PROTEIN"/>
    <property type="match status" value="1"/>
</dbReference>
<feature type="domain" description="PTS EIIA type-4" evidence="6">
    <location>
        <begin position="622"/>
        <end position="753"/>
    </location>
</feature>
<keyword evidence="9" id="KW-1185">Reference proteome</keyword>
<dbReference type="Pfam" id="PF03610">
    <property type="entry name" value="EIIA-man"/>
    <property type="match status" value="1"/>
</dbReference>
<evidence type="ECO:0000256" key="3">
    <source>
        <dbReference type="ARBA" id="ARBA00022777"/>
    </source>
</evidence>
<evidence type="ECO:0000313" key="8">
    <source>
        <dbReference type="EMBL" id="ADL69234.1"/>
    </source>
</evidence>
<dbReference type="CDD" id="cd00009">
    <property type="entry name" value="AAA"/>
    <property type="match status" value="1"/>
</dbReference>
<dbReference type="InterPro" id="IPR003593">
    <property type="entry name" value="AAA+_ATPase"/>
</dbReference>
<dbReference type="GO" id="GO:0016020">
    <property type="term" value="C:membrane"/>
    <property type="evidence" value="ECO:0007669"/>
    <property type="project" value="InterPro"/>
</dbReference>
<dbReference type="EMBL" id="CP002171">
    <property type="protein sequence ID" value="ADL69234.1"/>
    <property type="molecule type" value="Genomic_DNA"/>
</dbReference>
<dbReference type="STRING" id="580327.Tthe_1737"/>
<dbReference type="Gene3D" id="3.40.50.510">
    <property type="entry name" value="Phosphotransferase system, mannose-type IIA component"/>
    <property type="match status" value="1"/>
</dbReference>
<dbReference type="InterPro" id="IPR004701">
    <property type="entry name" value="PTS_EIIA_man-typ"/>
</dbReference>
<name>D9TQK0_THETC</name>
<evidence type="ECO:0000256" key="2">
    <source>
        <dbReference type="ARBA" id="ARBA00022741"/>
    </source>
</evidence>
<dbReference type="PROSITE" id="PS50045">
    <property type="entry name" value="SIGMA54_INTERACT_4"/>
    <property type="match status" value="1"/>
</dbReference>
<evidence type="ECO:0000313" key="9">
    <source>
        <dbReference type="Proteomes" id="UP000001626"/>
    </source>
</evidence>
<dbReference type="InterPro" id="IPR011608">
    <property type="entry name" value="PRD"/>
</dbReference>
<dbReference type="InterPro" id="IPR036662">
    <property type="entry name" value="PTS_EIIA_man-typ_sf"/>
</dbReference>
<reference evidence="8 9" key="1">
    <citation type="submission" date="2010-08" db="EMBL/GenBank/DDBJ databases">
        <title>Complete sequence of Thermoanaerobacterium thermosaccharolyticum DSM 571.</title>
        <authorList>
            <consortium name="US DOE Joint Genome Institute"/>
            <person name="Lucas S."/>
            <person name="Copeland A."/>
            <person name="Lapidus A."/>
            <person name="Cheng J.-F."/>
            <person name="Bruce D."/>
            <person name="Goodwin L."/>
            <person name="Pitluck S."/>
            <person name="Teshima H."/>
            <person name="Detter J.C."/>
            <person name="Han C."/>
            <person name="Tapia R."/>
            <person name="Land M."/>
            <person name="Hauser L."/>
            <person name="Chang Y.-J."/>
            <person name="Jeffries C."/>
            <person name="Kyrpides N."/>
            <person name="Ivanova N."/>
            <person name="Mikhailova N."/>
            <person name="Hemme C.L."/>
            <person name="Woyke T."/>
        </authorList>
    </citation>
    <scope>NUCLEOTIDE SEQUENCE [LARGE SCALE GENOMIC DNA]</scope>
    <source>
        <strain evidence="9">ATCC 7956 / DSM 571 / NCIMB 9385 / NCA 3814 / NCTC 13789 / WDCM 00135 / 2032</strain>
    </source>
</reference>
<dbReference type="GO" id="GO:0006355">
    <property type="term" value="P:regulation of DNA-templated transcription"/>
    <property type="evidence" value="ECO:0007669"/>
    <property type="project" value="InterPro"/>
</dbReference>